<name>A0ABD3I6G4_9MARC</name>
<organism evidence="2 3">
    <name type="scientific">Riccia sorocarpa</name>
    <dbReference type="NCBI Taxonomy" id="122646"/>
    <lineage>
        <taxon>Eukaryota</taxon>
        <taxon>Viridiplantae</taxon>
        <taxon>Streptophyta</taxon>
        <taxon>Embryophyta</taxon>
        <taxon>Marchantiophyta</taxon>
        <taxon>Marchantiopsida</taxon>
        <taxon>Marchantiidae</taxon>
        <taxon>Marchantiales</taxon>
        <taxon>Ricciaceae</taxon>
        <taxon>Riccia</taxon>
    </lineage>
</organism>
<dbReference type="Proteomes" id="UP001633002">
    <property type="component" value="Unassembled WGS sequence"/>
</dbReference>
<reference evidence="2 3" key="1">
    <citation type="submission" date="2024-09" db="EMBL/GenBank/DDBJ databases">
        <title>Chromosome-scale assembly of Riccia sorocarpa.</title>
        <authorList>
            <person name="Paukszto L."/>
        </authorList>
    </citation>
    <scope>NUCLEOTIDE SEQUENCE [LARGE SCALE GENOMIC DNA]</scope>
    <source>
        <strain evidence="2">LP-2024</strain>
        <tissue evidence="2">Aerial parts of the thallus</tissue>
    </source>
</reference>
<dbReference type="PANTHER" id="PTHR32039:SF9">
    <property type="entry name" value="MAGNESIUM-CHELATASE SUBUNIT CHLI-2, CHLOROPLASTIC"/>
    <property type="match status" value="1"/>
</dbReference>
<protein>
    <submittedName>
        <fullName evidence="2">Uncharacterized protein</fullName>
    </submittedName>
</protein>
<evidence type="ECO:0000313" key="3">
    <source>
        <dbReference type="Proteomes" id="UP001633002"/>
    </source>
</evidence>
<feature type="region of interest" description="Disordered" evidence="1">
    <location>
        <begin position="77"/>
        <end position="100"/>
    </location>
</feature>
<gene>
    <name evidence="2" type="ORF">R1sor_012031</name>
</gene>
<keyword evidence="3" id="KW-1185">Reference proteome</keyword>
<comment type="caution">
    <text evidence="2">The sequence shown here is derived from an EMBL/GenBank/DDBJ whole genome shotgun (WGS) entry which is preliminary data.</text>
</comment>
<evidence type="ECO:0000313" key="2">
    <source>
        <dbReference type="EMBL" id="KAL3697955.1"/>
    </source>
</evidence>
<dbReference type="PANTHER" id="PTHR32039">
    <property type="entry name" value="MAGNESIUM-CHELATASE SUBUNIT CHLI"/>
    <property type="match status" value="1"/>
</dbReference>
<dbReference type="EMBL" id="JBJQOH010000002">
    <property type="protein sequence ID" value="KAL3697955.1"/>
    <property type="molecule type" value="Genomic_DNA"/>
</dbReference>
<dbReference type="AlphaFoldDB" id="A0ABD3I6G4"/>
<dbReference type="InterPro" id="IPR045006">
    <property type="entry name" value="CHLI-like"/>
</dbReference>
<proteinExistence type="predicted"/>
<evidence type="ECO:0000256" key="1">
    <source>
        <dbReference type="SAM" id="MobiDB-lite"/>
    </source>
</evidence>
<accession>A0ABD3I6G4</accession>
<sequence>MCVRPNLWDADGAKLETGSVVRKIVYTIISSMKQHNGTFEISLCSLLGTVCSYGDSERSCCAGRSCVVSSLLGQQKSESTTARNAGREDPFNSDPEGPELLSEDVRGKVAEAKQDLLWRRLTEEFCTWMRNPEEGELSPQLLDRFGMHAQVITVRIESQNCGARKHTRKVRKSCGNRSLMPNHA</sequence>